<accession>A0A067RCD2</accession>
<dbReference type="PROSITE" id="PS50235">
    <property type="entry name" value="USP_3"/>
    <property type="match status" value="1"/>
</dbReference>
<dbReference type="GO" id="GO:0004843">
    <property type="term" value="F:cysteine-type deubiquitinase activity"/>
    <property type="evidence" value="ECO:0007669"/>
    <property type="project" value="InterPro"/>
</dbReference>
<reference evidence="2 3" key="1">
    <citation type="journal article" date="2014" name="Nat. Commun.">
        <title>Molecular traces of alternative social organization in a termite genome.</title>
        <authorList>
            <person name="Terrapon N."/>
            <person name="Li C."/>
            <person name="Robertson H.M."/>
            <person name="Ji L."/>
            <person name="Meng X."/>
            <person name="Booth W."/>
            <person name="Chen Z."/>
            <person name="Childers C.P."/>
            <person name="Glastad K.M."/>
            <person name="Gokhale K."/>
            <person name="Gowin J."/>
            <person name="Gronenberg W."/>
            <person name="Hermansen R.A."/>
            <person name="Hu H."/>
            <person name="Hunt B.G."/>
            <person name="Huylmans A.K."/>
            <person name="Khalil S.M."/>
            <person name="Mitchell R.D."/>
            <person name="Munoz-Torres M.C."/>
            <person name="Mustard J.A."/>
            <person name="Pan H."/>
            <person name="Reese J.T."/>
            <person name="Scharf M.E."/>
            <person name="Sun F."/>
            <person name="Vogel H."/>
            <person name="Xiao J."/>
            <person name="Yang W."/>
            <person name="Yang Z."/>
            <person name="Yang Z."/>
            <person name="Zhou J."/>
            <person name="Zhu J."/>
            <person name="Brent C.S."/>
            <person name="Elsik C.G."/>
            <person name="Goodisman M.A."/>
            <person name="Liberles D.A."/>
            <person name="Roe R.M."/>
            <person name="Vargo E.L."/>
            <person name="Vilcinskas A."/>
            <person name="Wang J."/>
            <person name="Bornberg-Bauer E."/>
            <person name="Korb J."/>
            <person name="Zhang G."/>
            <person name="Liebig J."/>
        </authorList>
    </citation>
    <scope>NUCLEOTIDE SEQUENCE [LARGE SCALE GENOMIC DNA]</scope>
    <source>
        <tissue evidence="2">Whole organism</tissue>
    </source>
</reference>
<evidence type="ECO:0000313" key="2">
    <source>
        <dbReference type="EMBL" id="KDR20522.1"/>
    </source>
</evidence>
<keyword evidence="2" id="KW-0378">Hydrolase</keyword>
<dbReference type="InterPro" id="IPR028889">
    <property type="entry name" value="USP"/>
</dbReference>
<dbReference type="InterPro" id="IPR001394">
    <property type="entry name" value="Peptidase_C19_UCH"/>
</dbReference>
<organism evidence="2 3">
    <name type="scientific">Zootermopsis nevadensis</name>
    <name type="common">Dampwood termite</name>
    <dbReference type="NCBI Taxonomy" id="136037"/>
    <lineage>
        <taxon>Eukaryota</taxon>
        <taxon>Metazoa</taxon>
        <taxon>Ecdysozoa</taxon>
        <taxon>Arthropoda</taxon>
        <taxon>Hexapoda</taxon>
        <taxon>Insecta</taxon>
        <taxon>Pterygota</taxon>
        <taxon>Neoptera</taxon>
        <taxon>Polyneoptera</taxon>
        <taxon>Dictyoptera</taxon>
        <taxon>Blattodea</taxon>
        <taxon>Blattoidea</taxon>
        <taxon>Termitoidae</taxon>
        <taxon>Termopsidae</taxon>
        <taxon>Zootermopsis</taxon>
    </lineage>
</organism>
<gene>
    <name evidence="2" type="ORF">L798_05417</name>
</gene>
<dbReference type="SUPFAM" id="SSF54001">
    <property type="entry name" value="Cysteine proteinases"/>
    <property type="match status" value="1"/>
</dbReference>
<evidence type="ECO:0000313" key="3">
    <source>
        <dbReference type="Proteomes" id="UP000027135"/>
    </source>
</evidence>
<sequence>MFLKASQNYINMTFEERFRNTGNKENFPAECVQFGRRRTPYVGSGMFNDGNTCYINSTLQALFHVPAFVNWLQSESSHLNKCISLVNKRDCTICAMDSTYVALQNKLGTVIRPYHIYRRLSYICKHLVAGG</sequence>
<protein>
    <submittedName>
        <fullName evidence="2">Ubiquitin carboxyl-terminal hydrolase 36</fullName>
    </submittedName>
</protein>
<keyword evidence="3" id="KW-1185">Reference proteome</keyword>
<proteinExistence type="predicted"/>
<dbReference type="EMBL" id="KK852600">
    <property type="protein sequence ID" value="KDR20522.1"/>
    <property type="molecule type" value="Genomic_DNA"/>
</dbReference>
<dbReference type="InterPro" id="IPR038765">
    <property type="entry name" value="Papain-like_cys_pep_sf"/>
</dbReference>
<dbReference type="InParanoid" id="A0A067RCD2"/>
<dbReference type="AlphaFoldDB" id="A0A067RCD2"/>
<dbReference type="Proteomes" id="UP000027135">
    <property type="component" value="Unassembled WGS sequence"/>
</dbReference>
<dbReference type="PROSITE" id="PS00972">
    <property type="entry name" value="USP_1"/>
    <property type="match status" value="1"/>
</dbReference>
<dbReference type="GO" id="GO:0016579">
    <property type="term" value="P:protein deubiquitination"/>
    <property type="evidence" value="ECO:0007669"/>
    <property type="project" value="InterPro"/>
</dbReference>
<dbReference type="OrthoDB" id="420187at2759"/>
<name>A0A067RCD2_ZOONE</name>
<dbReference type="eggNOG" id="KOG1865">
    <property type="taxonomic scope" value="Eukaryota"/>
</dbReference>
<dbReference type="STRING" id="136037.A0A067RCD2"/>
<feature type="domain" description="USP" evidence="1">
    <location>
        <begin position="44"/>
        <end position="131"/>
    </location>
</feature>
<dbReference type="Pfam" id="PF00443">
    <property type="entry name" value="UCH"/>
    <property type="match status" value="1"/>
</dbReference>
<evidence type="ECO:0000259" key="1">
    <source>
        <dbReference type="PROSITE" id="PS50235"/>
    </source>
</evidence>
<dbReference type="Gene3D" id="3.90.70.10">
    <property type="entry name" value="Cysteine proteinases"/>
    <property type="match status" value="1"/>
</dbReference>
<dbReference type="InterPro" id="IPR018200">
    <property type="entry name" value="USP_CS"/>
</dbReference>